<dbReference type="InterPro" id="IPR036388">
    <property type="entry name" value="WH-like_DNA-bd_sf"/>
</dbReference>
<dbReference type="RefSeq" id="WP_251809860.1">
    <property type="nucleotide sequence ID" value="NZ_CP101527.1"/>
</dbReference>
<organism evidence="7 8">
    <name type="scientific">Alkalimarinus sediminis</name>
    <dbReference type="NCBI Taxonomy" id="1632866"/>
    <lineage>
        <taxon>Bacteria</taxon>
        <taxon>Pseudomonadati</taxon>
        <taxon>Pseudomonadota</taxon>
        <taxon>Gammaproteobacteria</taxon>
        <taxon>Alteromonadales</taxon>
        <taxon>Alteromonadaceae</taxon>
        <taxon>Alkalimarinus</taxon>
    </lineage>
</organism>
<keyword evidence="4 6" id="KW-1133">Transmembrane helix</keyword>
<gene>
    <name evidence="7" type="ORF">NNL22_11790</name>
</gene>
<proteinExistence type="predicted"/>
<dbReference type="Proteomes" id="UP001164472">
    <property type="component" value="Chromosome"/>
</dbReference>
<name>A0A9E8HFY5_9ALTE</name>
<dbReference type="NCBIfam" id="TIGR00765">
    <property type="entry name" value="yihY_not_rbn"/>
    <property type="match status" value="1"/>
</dbReference>
<protein>
    <submittedName>
        <fullName evidence="7">YihY/virulence factor BrkB family protein</fullName>
    </submittedName>
</protein>
<keyword evidence="2" id="KW-1003">Cell membrane</keyword>
<sequence>MDLKAKVEQVEHWLFSSQKGLGLVMQGIHRIARVLFAVIRDVLNGNLTLHAMSLVYTTMLSVVPLLALSFSVLKAMGVHNQLTPLLYSFFEPMGQQGVDIADNVLGFVDNIKVGVLGSVGLILLIYTVISLVQKIERSFNYIWRVPQLRSISQRFSNYLSVIMVGPLLMASAIGVTATIMNSSVVHEAMQIEPFGFLIASISKLTPFLLIIVAFTFVYLFMPNTKVHFKSALVGGVVSGITWQMTGVLFASFVVRSAQYEAIYSGFAVGIVLLIWLYICWLILLLGSSIAYYDQNFHSITRNYEVKASPEVSESLALVIMEEVSRRYDRSEKPITQQKLEELLPVPPVLTREVSDKLLRQSILIVAGGNGDELVPGTSLDKISVLDVIKAVRADEEKLADRLKYNANLSNLQDTVDQVLKSQLQEVTLQQLVREGLQEVS</sequence>
<feature type="transmembrane region" description="Helical" evidence="6">
    <location>
        <begin position="113"/>
        <end position="132"/>
    </location>
</feature>
<evidence type="ECO:0000256" key="5">
    <source>
        <dbReference type="ARBA" id="ARBA00023136"/>
    </source>
</evidence>
<dbReference type="EMBL" id="CP101527">
    <property type="protein sequence ID" value="UZW73719.1"/>
    <property type="molecule type" value="Genomic_DNA"/>
</dbReference>
<accession>A0A9E8HFY5</accession>
<feature type="transmembrane region" description="Helical" evidence="6">
    <location>
        <begin position="266"/>
        <end position="292"/>
    </location>
</feature>
<comment type="subcellular location">
    <subcellularLocation>
        <location evidence="1">Cell membrane</location>
        <topology evidence="1">Multi-pass membrane protein</topology>
    </subcellularLocation>
</comment>
<reference evidence="7" key="1">
    <citation type="submission" date="2022-07" db="EMBL/GenBank/DDBJ databases">
        <title>Alkalimarinus sp. nov., isolated from gut of a Alitta virens.</title>
        <authorList>
            <person name="Yang A.I."/>
            <person name="Shin N.-R."/>
        </authorList>
    </citation>
    <scope>NUCLEOTIDE SEQUENCE</scope>
    <source>
        <strain evidence="7">FA028</strain>
    </source>
</reference>
<dbReference type="PANTHER" id="PTHR30213:SF0">
    <property type="entry name" value="UPF0761 MEMBRANE PROTEIN YIHY"/>
    <property type="match status" value="1"/>
</dbReference>
<keyword evidence="8" id="KW-1185">Reference proteome</keyword>
<dbReference type="GO" id="GO:0005886">
    <property type="term" value="C:plasma membrane"/>
    <property type="evidence" value="ECO:0007669"/>
    <property type="project" value="UniProtKB-SubCell"/>
</dbReference>
<dbReference type="PANTHER" id="PTHR30213">
    <property type="entry name" value="INNER MEMBRANE PROTEIN YHJD"/>
    <property type="match status" value="1"/>
</dbReference>
<feature type="transmembrane region" description="Helical" evidence="6">
    <location>
        <begin position="232"/>
        <end position="254"/>
    </location>
</feature>
<dbReference type="Gene3D" id="1.10.10.10">
    <property type="entry name" value="Winged helix-like DNA-binding domain superfamily/Winged helix DNA-binding domain"/>
    <property type="match status" value="1"/>
</dbReference>
<feature type="transmembrane region" description="Helical" evidence="6">
    <location>
        <begin position="51"/>
        <end position="73"/>
    </location>
</feature>
<dbReference type="Pfam" id="PF03631">
    <property type="entry name" value="Virul_fac_BrkB"/>
    <property type="match status" value="1"/>
</dbReference>
<evidence type="ECO:0000256" key="3">
    <source>
        <dbReference type="ARBA" id="ARBA00022692"/>
    </source>
</evidence>
<feature type="transmembrane region" description="Helical" evidence="6">
    <location>
        <begin position="194"/>
        <end position="220"/>
    </location>
</feature>
<dbReference type="AlphaFoldDB" id="A0A9E8HFY5"/>
<evidence type="ECO:0000313" key="8">
    <source>
        <dbReference type="Proteomes" id="UP001164472"/>
    </source>
</evidence>
<evidence type="ECO:0000256" key="6">
    <source>
        <dbReference type="SAM" id="Phobius"/>
    </source>
</evidence>
<evidence type="ECO:0000256" key="1">
    <source>
        <dbReference type="ARBA" id="ARBA00004651"/>
    </source>
</evidence>
<dbReference type="InterPro" id="IPR017039">
    <property type="entry name" value="Virul_fac_BrkB"/>
</dbReference>
<evidence type="ECO:0000256" key="2">
    <source>
        <dbReference type="ARBA" id="ARBA00022475"/>
    </source>
</evidence>
<keyword evidence="3 6" id="KW-0812">Transmembrane</keyword>
<dbReference type="KEGG" id="asem:NNL22_11790"/>
<evidence type="ECO:0000313" key="7">
    <source>
        <dbReference type="EMBL" id="UZW73719.1"/>
    </source>
</evidence>
<evidence type="ECO:0000256" key="4">
    <source>
        <dbReference type="ARBA" id="ARBA00022989"/>
    </source>
</evidence>
<feature type="transmembrane region" description="Helical" evidence="6">
    <location>
        <begin position="158"/>
        <end position="182"/>
    </location>
</feature>
<keyword evidence="5 6" id="KW-0472">Membrane</keyword>